<evidence type="ECO:0000313" key="13">
    <source>
        <dbReference type="Proteomes" id="UP000292452"/>
    </source>
</evidence>
<keyword evidence="7" id="KW-0067">ATP-binding</keyword>
<keyword evidence="4" id="KW-0808">Transferase</keyword>
<evidence type="ECO:0000256" key="7">
    <source>
        <dbReference type="ARBA" id="ARBA00022840"/>
    </source>
</evidence>
<dbReference type="Gene3D" id="3.30.565.10">
    <property type="entry name" value="Histidine kinase-like ATPase, C-terminal domain"/>
    <property type="match status" value="1"/>
</dbReference>
<evidence type="ECO:0000313" key="12">
    <source>
        <dbReference type="EMBL" id="TBO54467.1"/>
    </source>
</evidence>
<dbReference type="AlphaFoldDB" id="A0A4Q9HIP7"/>
<keyword evidence="8" id="KW-0902">Two-component regulatory system</keyword>
<dbReference type="GO" id="GO:0005524">
    <property type="term" value="F:ATP binding"/>
    <property type="evidence" value="ECO:0007669"/>
    <property type="project" value="UniProtKB-KW"/>
</dbReference>
<organism evidence="12 13">
    <name type="scientific">Streptomyces kasugaensis</name>
    <dbReference type="NCBI Taxonomy" id="1946"/>
    <lineage>
        <taxon>Bacteria</taxon>
        <taxon>Bacillati</taxon>
        <taxon>Actinomycetota</taxon>
        <taxon>Actinomycetes</taxon>
        <taxon>Kitasatosporales</taxon>
        <taxon>Streptomycetaceae</taxon>
        <taxon>Streptomyces</taxon>
    </lineage>
</organism>
<dbReference type="InterPro" id="IPR003594">
    <property type="entry name" value="HATPase_dom"/>
</dbReference>
<name>A0A4Q9HIP7_STRKA</name>
<dbReference type="PANTHER" id="PTHR24421">
    <property type="entry name" value="NITRATE/NITRITE SENSOR PROTEIN NARX-RELATED"/>
    <property type="match status" value="1"/>
</dbReference>
<dbReference type="InterPro" id="IPR036890">
    <property type="entry name" value="HATPase_C_sf"/>
</dbReference>
<dbReference type="CDD" id="cd16917">
    <property type="entry name" value="HATPase_UhpB-NarQ-NarX-like"/>
    <property type="match status" value="1"/>
</dbReference>
<evidence type="ECO:0000256" key="2">
    <source>
        <dbReference type="ARBA" id="ARBA00012438"/>
    </source>
</evidence>
<dbReference type="InterPro" id="IPR050482">
    <property type="entry name" value="Sensor_HK_TwoCompSys"/>
</dbReference>
<dbReference type="Proteomes" id="UP000292452">
    <property type="component" value="Unassembled WGS sequence"/>
</dbReference>
<feature type="chain" id="PRO_5039016976" description="histidine kinase" evidence="9">
    <location>
        <begin position="27"/>
        <end position="261"/>
    </location>
</feature>
<proteinExistence type="predicted"/>
<dbReference type="RefSeq" id="WP_242641326.1">
    <property type="nucleotide sequence ID" value="NZ_SIXH01000874.1"/>
</dbReference>
<reference evidence="12 13" key="1">
    <citation type="submission" date="2019-02" db="EMBL/GenBank/DDBJ databases">
        <title>Draft Genome Sequence of Streptomyces sp. AM-2504, identified by 16S rRNA comparative analysis as a Streptomyces Kasugaensis strain.</title>
        <authorList>
            <person name="Napolioni V."/>
            <person name="Giuliodori A.M."/>
            <person name="Spurio R."/>
            <person name="Fabbretti A."/>
        </authorList>
    </citation>
    <scope>NUCLEOTIDE SEQUENCE [LARGE SCALE GENOMIC DNA]</scope>
    <source>
        <strain evidence="12 13">AM-2504</strain>
    </source>
</reference>
<gene>
    <name evidence="12" type="ORF">EYS09_38365</name>
</gene>
<evidence type="ECO:0000256" key="8">
    <source>
        <dbReference type="ARBA" id="ARBA00023012"/>
    </source>
</evidence>
<accession>A0A4Q9HIP7</accession>
<evidence type="ECO:0000259" key="10">
    <source>
        <dbReference type="Pfam" id="PF02518"/>
    </source>
</evidence>
<keyword evidence="9" id="KW-0732">Signal</keyword>
<dbReference type="Gene3D" id="1.20.5.1930">
    <property type="match status" value="1"/>
</dbReference>
<sequence length="261" mass="27296">HPGYATRATLVTLLGLAALAAVPALAAGLVRLENIVGRAVLGVSWADELAQRVEDLTESRAGAVDAADAERRRIERDLHDGAQQRLVSLALNLGLAKATLTDLSPAAREAIEAAHREAKEAIEELNSLVRGLHPAVLDELGLDAALSGLAARAPLPVRLRVDLPERAGPAVEGVAYFVVSEALTNVAKHAREATRADVTVTRLGGILRVVIADDGMGGADPARGTGLRGLVQRVRSVDGTFWMSSPVGGPTMMSVELPCPM</sequence>
<keyword evidence="13" id="KW-1185">Reference proteome</keyword>
<evidence type="ECO:0000256" key="6">
    <source>
        <dbReference type="ARBA" id="ARBA00022777"/>
    </source>
</evidence>
<dbReference type="Pfam" id="PF07730">
    <property type="entry name" value="HisKA_3"/>
    <property type="match status" value="1"/>
</dbReference>
<evidence type="ECO:0000256" key="9">
    <source>
        <dbReference type="SAM" id="SignalP"/>
    </source>
</evidence>
<keyword evidence="5" id="KW-0547">Nucleotide-binding</keyword>
<comment type="catalytic activity">
    <reaction evidence="1">
        <text>ATP + protein L-histidine = ADP + protein N-phospho-L-histidine.</text>
        <dbReference type="EC" id="2.7.13.3"/>
    </reaction>
</comment>
<keyword evidence="3" id="KW-0597">Phosphoprotein</keyword>
<dbReference type="SUPFAM" id="SSF55874">
    <property type="entry name" value="ATPase domain of HSP90 chaperone/DNA topoisomerase II/histidine kinase"/>
    <property type="match status" value="1"/>
</dbReference>
<evidence type="ECO:0000256" key="4">
    <source>
        <dbReference type="ARBA" id="ARBA00022679"/>
    </source>
</evidence>
<keyword evidence="6 12" id="KW-0418">Kinase</keyword>
<feature type="domain" description="Histidine kinase/HSP90-like ATPase" evidence="10">
    <location>
        <begin position="176"/>
        <end position="259"/>
    </location>
</feature>
<dbReference type="GO" id="GO:0016020">
    <property type="term" value="C:membrane"/>
    <property type="evidence" value="ECO:0007669"/>
    <property type="project" value="InterPro"/>
</dbReference>
<evidence type="ECO:0000256" key="3">
    <source>
        <dbReference type="ARBA" id="ARBA00022553"/>
    </source>
</evidence>
<feature type="signal peptide" evidence="9">
    <location>
        <begin position="1"/>
        <end position="26"/>
    </location>
</feature>
<dbReference type="GO" id="GO:0000155">
    <property type="term" value="F:phosphorelay sensor kinase activity"/>
    <property type="evidence" value="ECO:0007669"/>
    <property type="project" value="InterPro"/>
</dbReference>
<evidence type="ECO:0000256" key="1">
    <source>
        <dbReference type="ARBA" id="ARBA00000085"/>
    </source>
</evidence>
<dbReference type="GO" id="GO:0046983">
    <property type="term" value="F:protein dimerization activity"/>
    <property type="evidence" value="ECO:0007669"/>
    <property type="project" value="InterPro"/>
</dbReference>
<dbReference type="EC" id="2.7.13.3" evidence="2"/>
<comment type="caution">
    <text evidence="12">The sequence shown here is derived from an EMBL/GenBank/DDBJ whole genome shotgun (WGS) entry which is preliminary data.</text>
</comment>
<feature type="non-terminal residue" evidence="12">
    <location>
        <position position="1"/>
    </location>
</feature>
<dbReference type="Pfam" id="PF02518">
    <property type="entry name" value="HATPase_c"/>
    <property type="match status" value="1"/>
</dbReference>
<evidence type="ECO:0000256" key="5">
    <source>
        <dbReference type="ARBA" id="ARBA00022741"/>
    </source>
</evidence>
<evidence type="ECO:0000259" key="11">
    <source>
        <dbReference type="Pfam" id="PF07730"/>
    </source>
</evidence>
<dbReference type="PANTHER" id="PTHR24421:SF10">
    <property type="entry name" value="NITRATE_NITRITE SENSOR PROTEIN NARQ"/>
    <property type="match status" value="1"/>
</dbReference>
<dbReference type="EMBL" id="SIXH01000874">
    <property type="protein sequence ID" value="TBO54467.1"/>
    <property type="molecule type" value="Genomic_DNA"/>
</dbReference>
<dbReference type="InterPro" id="IPR011712">
    <property type="entry name" value="Sig_transdc_His_kin_sub3_dim/P"/>
</dbReference>
<protein>
    <recommendedName>
        <fullName evidence="2">histidine kinase</fullName>
        <ecNumber evidence="2">2.7.13.3</ecNumber>
    </recommendedName>
</protein>
<feature type="domain" description="Signal transduction histidine kinase subgroup 3 dimerisation and phosphoacceptor" evidence="11">
    <location>
        <begin position="70"/>
        <end position="137"/>
    </location>
</feature>